<evidence type="ECO:0000256" key="1">
    <source>
        <dbReference type="SAM" id="Phobius"/>
    </source>
</evidence>
<keyword evidence="1" id="KW-0812">Transmembrane</keyword>
<reference evidence="2" key="1">
    <citation type="journal article" date="2014" name="Front. Microbiol.">
        <title>High frequency of phylogenetically diverse reductive dehalogenase-homologous genes in deep subseafloor sedimentary metagenomes.</title>
        <authorList>
            <person name="Kawai M."/>
            <person name="Futagami T."/>
            <person name="Toyoda A."/>
            <person name="Takaki Y."/>
            <person name="Nishi S."/>
            <person name="Hori S."/>
            <person name="Arai W."/>
            <person name="Tsubouchi T."/>
            <person name="Morono Y."/>
            <person name="Uchiyama I."/>
            <person name="Ito T."/>
            <person name="Fujiyama A."/>
            <person name="Inagaki F."/>
            <person name="Takami H."/>
        </authorList>
    </citation>
    <scope>NUCLEOTIDE SEQUENCE</scope>
    <source>
        <strain evidence="2">Expedition CK06-06</strain>
    </source>
</reference>
<gene>
    <name evidence="2" type="ORF">S06H3_49881</name>
</gene>
<dbReference type="EMBL" id="BARV01031534">
    <property type="protein sequence ID" value="GAI38734.1"/>
    <property type="molecule type" value="Genomic_DNA"/>
</dbReference>
<evidence type="ECO:0000313" key="2">
    <source>
        <dbReference type="EMBL" id="GAI38734.1"/>
    </source>
</evidence>
<sequence length="66" mass="7553">MYDSISSSEFSIQPFFTAHFIGYVSVGILIAFIGAVTYHYIKDMYALERHEKDIEEQTAKLLESAE</sequence>
<proteinExistence type="predicted"/>
<keyword evidence="1" id="KW-0472">Membrane</keyword>
<protein>
    <submittedName>
        <fullName evidence="2">Uncharacterized protein</fullName>
    </submittedName>
</protein>
<keyword evidence="1" id="KW-1133">Transmembrane helix</keyword>
<comment type="caution">
    <text evidence="2">The sequence shown here is derived from an EMBL/GenBank/DDBJ whole genome shotgun (WGS) entry which is preliminary data.</text>
</comment>
<dbReference type="AlphaFoldDB" id="X1Q639"/>
<accession>X1Q639</accession>
<name>X1Q639_9ZZZZ</name>
<feature type="transmembrane region" description="Helical" evidence="1">
    <location>
        <begin position="20"/>
        <end position="41"/>
    </location>
</feature>
<organism evidence="2">
    <name type="scientific">marine sediment metagenome</name>
    <dbReference type="NCBI Taxonomy" id="412755"/>
    <lineage>
        <taxon>unclassified sequences</taxon>
        <taxon>metagenomes</taxon>
        <taxon>ecological metagenomes</taxon>
    </lineage>
</organism>